<evidence type="ECO:0000256" key="1">
    <source>
        <dbReference type="SAM" id="MobiDB-lite"/>
    </source>
</evidence>
<keyword evidence="4" id="KW-1185">Reference proteome</keyword>
<dbReference type="HOGENOM" id="CLU_1069665_0_0_1"/>
<dbReference type="AlphaFoldDB" id="N1PYN7"/>
<feature type="transmembrane region" description="Helical" evidence="2">
    <location>
        <begin position="113"/>
        <end position="132"/>
    </location>
</feature>
<keyword evidence="2" id="KW-1133">Transmembrane helix</keyword>
<evidence type="ECO:0000313" key="4">
    <source>
        <dbReference type="Proteomes" id="UP000016933"/>
    </source>
</evidence>
<sequence>MDHYSIRTPSTRASLNTCLVKRPGSRDTTFLVGLPAAVPPRVYSIRSSRATLIDAKTGAAINVDSARPPLPPMLAKALPPHVDLDKRESQSRHWYVFTAPGTAVSWPKSRKCASTWTLVFVAFCVAFALSMLSPVRRVASHDLGIVQELSTSPSSTRIFPSLLLPTKHDTGSGAHNDPFARRPRHRVSPMVLTPRTSRAESDPSRGSQRSRSYVNSLCSCSKLAHASGLQILGGRAASSLILVTAFLADLDHSLRWNGPS</sequence>
<proteinExistence type="predicted"/>
<name>N1PYN7_DOTSN</name>
<reference evidence="3 4" key="2">
    <citation type="journal article" date="2012" name="PLoS Pathog.">
        <title>Diverse lifestyles and strategies of plant pathogenesis encoded in the genomes of eighteen Dothideomycetes fungi.</title>
        <authorList>
            <person name="Ohm R.A."/>
            <person name="Feau N."/>
            <person name="Henrissat B."/>
            <person name="Schoch C.L."/>
            <person name="Horwitz B.A."/>
            <person name="Barry K.W."/>
            <person name="Condon B.J."/>
            <person name="Copeland A.C."/>
            <person name="Dhillon B."/>
            <person name="Glaser F."/>
            <person name="Hesse C.N."/>
            <person name="Kosti I."/>
            <person name="LaButti K."/>
            <person name="Lindquist E.A."/>
            <person name="Lucas S."/>
            <person name="Salamov A.A."/>
            <person name="Bradshaw R.E."/>
            <person name="Ciuffetti L."/>
            <person name="Hamelin R.C."/>
            <person name="Kema G.H.J."/>
            <person name="Lawrence C."/>
            <person name="Scott J.A."/>
            <person name="Spatafora J.W."/>
            <person name="Turgeon B.G."/>
            <person name="de Wit P.J.G.M."/>
            <person name="Zhong S."/>
            <person name="Goodwin S.B."/>
            <person name="Grigoriev I.V."/>
        </authorList>
    </citation>
    <scope>NUCLEOTIDE SEQUENCE [LARGE SCALE GENOMIC DNA]</scope>
    <source>
        <strain evidence="4">NZE10 / CBS 128990</strain>
    </source>
</reference>
<protein>
    <submittedName>
        <fullName evidence="3">Uncharacterized protein</fullName>
    </submittedName>
</protein>
<accession>N1PYN7</accession>
<dbReference type="Proteomes" id="UP000016933">
    <property type="component" value="Unassembled WGS sequence"/>
</dbReference>
<gene>
    <name evidence="3" type="ORF">DOTSEDRAFT_30022</name>
</gene>
<keyword evidence="2" id="KW-0812">Transmembrane</keyword>
<feature type="region of interest" description="Disordered" evidence="1">
    <location>
        <begin position="166"/>
        <end position="210"/>
    </location>
</feature>
<dbReference type="EMBL" id="KB446535">
    <property type="protein sequence ID" value="EME48606.1"/>
    <property type="molecule type" value="Genomic_DNA"/>
</dbReference>
<keyword evidence="2" id="KW-0472">Membrane</keyword>
<reference evidence="4" key="1">
    <citation type="journal article" date="2012" name="PLoS Genet.">
        <title>The genomes of the fungal plant pathogens Cladosporium fulvum and Dothistroma septosporum reveal adaptation to different hosts and lifestyles but also signatures of common ancestry.</title>
        <authorList>
            <person name="de Wit P.J.G.M."/>
            <person name="van der Burgt A."/>
            <person name="Oekmen B."/>
            <person name="Stergiopoulos I."/>
            <person name="Abd-Elsalam K.A."/>
            <person name="Aerts A.L."/>
            <person name="Bahkali A.H."/>
            <person name="Beenen H.G."/>
            <person name="Chettri P."/>
            <person name="Cox M.P."/>
            <person name="Datema E."/>
            <person name="de Vries R.P."/>
            <person name="Dhillon B."/>
            <person name="Ganley A.R."/>
            <person name="Griffiths S.A."/>
            <person name="Guo Y."/>
            <person name="Hamelin R.C."/>
            <person name="Henrissat B."/>
            <person name="Kabir M.S."/>
            <person name="Jashni M.K."/>
            <person name="Kema G."/>
            <person name="Klaubauf S."/>
            <person name="Lapidus A."/>
            <person name="Levasseur A."/>
            <person name="Lindquist E."/>
            <person name="Mehrabi R."/>
            <person name="Ohm R.A."/>
            <person name="Owen T.J."/>
            <person name="Salamov A."/>
            <person name="Schwelm A."/>
            <person name="Schijlen E."/>
            <person name="Sun H."/>
            <person name="van den Burg H.A."/>
            <person name="van Ham R.C.H.J."/>
            <person name="Zhang S."/>
            <person name="Goodwin S.B."/>
            <person name="Grigoriev I.V."/>
            <person name="Collemare J."/>
            <person name="Bradshaw R.E."/>
        </authorList>
    </citation>
    <scope>NUCLEOTIDE SEQUENCE [LARGE SCALE GENOMIC DNA]</scope>
    <source>
        <strain evidence="4">NZE10 / CBS 128990</strain>
    </source>
</reference>
<organism evidence="3 4">
    <name type="scientific">Dothistroma septosporum (strain NZE10 / CBS 128990)</name>
    <name type="common">Red band needle blight fungus</name>
    <name type="synonym">Mycosphaerella pini</name>
    <dbReference type="NCBI Taxonomy" id="675120"/>
    <lineage>
        <taxon>Eukaryota</taxon>
        <taxon>Fungi</taxon>
        <taxon>Dikarya</taxon>
        <taxon>Ascomycota</taxon>
        <taxon>Pezizomycotina</taxon>
        <taxon>Dothideomycetes</taxon>
        <taxon>Dothideomycetidae</taxon>
        <taxon>Mycosphaerellales</taxon>
        <taxon>Mycosphaerellaceae</taxon>
        <taxon>Dothistroma</taxon>
    </lineage>
</organism>
<evidence type="ECO:0000256" key="2">
    <source>
        <dbReference type="SAM" id="Phobius"/>
    </source>
</evidence>
<evidence type="ECO:0000313" key="3">
    <source>
        <dbReference type="EMBL" id="EME48606.1"/>
    </source>
</evidence>